<dbReference type="OrthoDB" id="10042665at2759"/>
<accession>A0A8E2DEH3</accession>
<dbReference type="EMBL" id="KV722630">
    <property type="protein sequence ID" value="OCH84835.1"/>
    <property type="molecule type" value="Genomic_DNA"/>
</dbReference>
<organism evidence="2 3">
    <name type="scientific">Obba rivulosa</name>
    <dbReference type="NCBI Taxonomy" id="1052685"/>
    <lineage>
        <taxon>Eukaryota</taxon>
        <taxon>Fungi</taxon>
        <taxon>Dikarya</taxon>
        <taxon>Basidiomycota</taxon>
        <taxon>Agaricomycotina</taxon>
        <taxon>Agaricomycetes</taxon>
        <taxon>Polyporales</taxon>
        <taxon>Gelatoporiaceae</taxon>
        <taxon>Obba</taxon>
    </lineage>
</organism>
<proteinExistence type="predicted"/>
<dbReference type="Pfam" id="PF22942">
    <property type="entry name" value="DUF7025"/>
    <property type="match status" value="1"/>
</dbReference>
<feature type="domain" description="DUF7025" evidence="1">
    <location>
        <begin position="5"/>
        <end position="79"/>
    </location>
</feature>
<protein>
    <recommendedName>
        <fullName evidence="1">DUF7025 domain-containing protein</fullName>
    </recommendedName>
</protein>
<evidence type="ECO:0000259" key="1">
    <source>
        <dbReference type="Pfam" id="PF22942"/>
    </source>
</evidence>
<dbReference type="Proteomes" id="UP000250043">
    <property type="component" value="Unassembled WGS sequence"/>
</dbReference>
<dbReference type="InterPro" id="IPR054289">
    <property type="entry name" value="DUF7025"/>
</dbReference>
<reference evidence="2 3" key="1">
    <citation type="submission" date="2016-07" db="EMBL/GenBank/DDBJ databases">
        <title>Draft genome of the white-rot fungus Obba rivulosa 3A-2.</title>
        <authorList>
            <consortium name="DOE Joint Genome Institute"/>
            <person name="Miettinen O."/>
            <person name="Riley R."/>
            <person name="Acob R."/>
            <person name="Barry K."/>
            <person name="Cullen D."/>
            <person name="De Vries R."/>
            <person name="Hainaut M."/>
            <person name="Hatakka A."/>
            <person name="Henrissat B."/>
            <person name="Hilden K."/>
            <person name="Kuo R."/>
            <person name="Labutti K."/>
            <person name="Lipzen A."/>
            <person name="Makela M.R."/>
            <person name="Sandor L."/>
            <person name="Spatafora J.W."/>
            <person name="Grigoriev I.V."/>
            <person name="Hibbett D.S."/>
        </authorList>
    </citation>
    <scope>NUCLEOTIDE SEQUENCE [LARGE SCALE GENOMIC DNA]</scope>
    <source>
        <strain evidence="2 3">3A-2</strain>
    </source>
</reference>
<evidence type="ECO:0000313" key="2">
    <source>
        <dbReference type="EMBL" id="OCH84835.1"/>
    </source>
</evidence>
<dbReference type="AlphaFoldDB" id="A0A8E2DEH3"/>
<evidence type="ECO:0000313" key="3">
    <source>
        <dbReference type="Proteomes" id="UP000250043"/>
    </source>
</evidence>
<name>A0A8E2DEH3_9APHY</name>
<keyword evidence="3" id="KW-1185">Reference proteome</keyword>
<gene>
    <name evidence="2" type="ORF">OBBRIDRAFT_374444</name>
</gene>
<sequence>MTGEPRALHVVSASYVKCMFYDITRESIDAIDASDSLSHSLSSDVQKAYGRVQCRIIIPAFKGTKKINALDVFPLKYHSVEAELRKTLLARGKSPWCPPQAVQGDSCAASCSWAVCEAGHIQYQLSYHDRQGYCPVQTVVNCRR</sequence>